<dbReference type="InterPro" id="IPR003615">
    <property type="entry name" value="HNH_nuc"/>
</dbReference>
<evidence type="ECO:0000313" key="2">
    <source>
        <dbReference type="EMBL" id="SCG50206.1"/>
    </source>
</evidence>
<evidence type="ECO:0000259" key="1">
    <source>
        <dbReference type="Pfam" id="PF13392"/>
    </source>
</evidence>
<dbReference type="Pfam" id="PF13392">
    <property type="entry name" value="HNH_3"/>
    <property type="match status" value="1"/>
</dbReference>
<evidence type="ECO:0000313" key="3">
    <source>
        <dbReference type="Proteomes" id="UP000198217"/>
    </source>
</evidence>
<gene>
    <name evidence="2" type="ORF">GA0070609_2342</name>
</gene>
<sequence>MLSQVTGLSRHFTEETLRAYLLSRAVRRDDGCLIVRGYGSRRGGYQKLAGRAWAHVAAFAVLVGGYDPALGVHHLCGVPDCIEPTHLRQVTHAESCRGRRQHPRCRNGHDREVDPATGRYRKVCRVCNRDAQKRWRERQAAQVAEARAGHGRSTPTNP</sequence>
<proteinExistence type="predicted"/>
<dbReference type="RefSeq" id="WP_088993820.1">
    <property type="nucleotide sequence ID" value="NZ_LT607750.1"/>
</dbReference>
<dbReference type="SUPFAM" id="SSF54060">
    <property type="entry name" value="His-Me finger endonucleases"/>
    <property type="match status" value="1"/>
</dbReference>
<dbReference type="Proteomes" id="UP000198217">
    <property type="component" value="Chromosome I"/>
</dbReference>
<organism evidence="2 3">
    <name type="scientific">Micromonospora echinaurantiaca</name>
    <dbReference type="NCBI Taxonomy" id="47857"/>
    <lineage>
        <taxon>Bacteria</taxon>
        <taxon>Bacillati</taxon>
        <taxon>Actinomycetota</taxon>
        <taxon>Actinomycetes</taxon>
        <taxon>Micromonosporales</taxon>
        <taxon>Micromonosporaceae</taxon>
        <taxon>Micromonospora</taxon>
    </lineage>
</organism>
<feature type="domain" description="HNH nuclease" evidence="1">
    <location>
        <begin position="53"/>
        <end position="94"/>
    </location>
</feature>
<dbReference type="EMBL" id="LT607750">
    <property type="protein sequence ID" value="SCG50206.1"/>
    <property type="molecule type" value="Genomic_DNA"/>
</dbReference>
<dbReference type="AlphaFoldDB" id="A0A1C5HW13"/>
<keyword evidence="3" id="KW-1185">Reference proteome</keyword>
<accession>A0A1C5HW13</accession>
<name>A0A1C5HW13_9ACTN</name>
<dbReference type="InterPro" id="IPR044925">
    <property type="entry name" value="His-Me_finger_sf"/>
</dbReference>
<reference evidence="2 3" key="1">
    <citation type="submission" date="2016-06" db="EMBL/GenBank/DDBJ databases">
        <authorList>
            <person name="Kjaerup R.B."/>
            <person name="Dalgaard T.S."/>
            <person name="Juul-Madsen H.R."/>
        </authorList>
    </citation>
    <scope>NUCLEOTIDE SEQUENCE [LARGE SCALE GENOMIC DNA]</scope>
    <source>
        <strain evidence="2 3">DSM 43904</strain>
    </source>
</reference>
<protein>
    <recommendedName>
        <fullName evidence="1">HNH nuclease domain-containing protein</fullName>
    </recommendedName>
</protein>